<dbReference type="EMBL" id="SGWZ01000004">
    <property type="protein sequence ID" value="RZS67414.1"/>
    <property type="molecule type" value="Genomic_DNA"/>
</dbReference>
<name>A0A171KTG5_9BURK</name>
<accession>A0A171KTG5</accession>
<dbReference type="Proteomes" id="UP000292039">
    <property type="component" value="Unassembled WGS sequence"/>
</dbReference>
<dbReference type="Pfam" id="PF13279">
    <property type="entry name" value="4HBT_2"/>
    <property type="match status" value="1"/>
</dbReference>
<dbReference type="SUPFAM" id="SSF54637">
    <property type="entry name" value="Thioesterase/thiol ester dehydrase-isomerase"/>
    <property type="match status" value="1"/>
</dbReference>
<protein>
    <submittedName>
        <fullName evidence="1">4-hydroxybenzoyl-CoA thioesterase</fullName>
    </submittedName>
</protein>
<sequence length="151" mass="16747">MTDTTVFQRPHRIRFSECDPAGIVFYPQYFVMFNDLLEAWVDAITTGGFHDMIGRQQVGMPTVHLEADFKAISRMGDDVVLSLAVEHMGSRSLRLVLRCIGTDGVLRMQVNQVIVTTSLVTHKAIQIPDALRQAMQAYVLPQEVVAGEGAA</sequence>
<dbReference type="AlphaFoldDB" id="A0A171KTG5"/>
<gene>
    <name evidence="1" type="ORF">AAV32_07600</name>
    <name evidence="2" type="ORF">EV679_2634</name>
</gene>
<proteinExistence type="predicted"/>
<evidence type="ECO:0000313" key="3">
    <source>
        <dbReference type="Proteomes" id="UP000078084"/>
    </source>
</evidence>
<dbReference type="Gene3D" id="3.10.129.10">
    <property type="entry name" value="Hotdog Thioesterase"/>
    <property type="match status" value="1"/>
</dbReference>
<dbReference type="InterPro" id="IPR029069">
    <property type="entry name" value="HotDog_dom_sf"/>
</dbReference>
<organism evidence="1 3">
    <name type="scientific">Kerstersia gyiorum</name>
    <dbReference type="NCBI Taxonomy" id="206506"/>
    <lineage>
        <taxon>Bacteria</taxon>
        <taxon>Pseudomonadati</taxon>
        <taxon>Pseudomonadota</taxon>
        <taxon>Betaproteobacteria</taxon>
        <taxon>Burkholderiales</taxon>
        <taxon>Alcaligenaceae</taxon>
        <taxon>Kerstersia</taxon>
    </lineage>
</organism>
<keyword evidence="3" id="KW-1185">Reference proteome</keyword>
<reference evidence="1 3" key="1">
    <citation type="submission" date="2015-04" db="EMBL/GenBank/DDBJ databases">
        <title>Genome sequence of Kerstersia gyiorum CG1.</title>
        <authorList>
            <person name="Greninger A.L."/>
            <person name="Kozyreva V."/>
            <person name="Chaturvedi V."/>
        </authorList>
    </citation>
    <scope>NUCLEOTIDE SEQUENCE [LARGE SCALE GENOMIC DNA]</scope>
    <source>
        <strain evidence="1 3">CG1</strain>
    </source>
</reference>
<dbReference type="PATRIC" id="fig|206506.3.peg.1626"/>
<evidence type="ECO:0000313" key="1">
    <source>
        <dbReference type="EMBL" id="KKO72182.1"/>
    </source>
</evidence>
<dbReference type="STRING" id="206506.AAV32_07600"/>
<dbReference type="Proteomes" id="UP000078084">
    <property type="component" value="Unassembled WGS sequence"/>
</dbReference>
<dbReference type="EMBL" id="LBNE01000003">
    <property type="protein sequence ID" value="KKO72182.1"/>
    <property type="molecule type" value="Genomic_DNA"/>
</dbReference>
<dbReference type="CDD" id="cd00586">
    <property type="entry name" value="4HBT"/>
    <property type="match status" value="1"/>
</dbReference>
<reference evidence="2 4" key="2">
    <citation type="submission" date="2019-02" db="EMBL/GenBank/DDBJ databases">
        <title>Genomic Encyclopedia of Type Strains, Phase IV (KMG-IV): sequencing the most valuable type-strain genomes for metagenomic binning, comparative biology and taxonomic classification.</title>
        <authorList>
            <person name="Goeker M."/>
        </authorList>
    </citation>
    <scope>NUCLEOTIDE SEQUENCE [LARGE SCALE GENOMIC DNA]</scope>
    <source>
        <strain evidence="2 4">DSM 16618</strain>
    </source>
</reference>
<dbReference type="OrthoDB" id="21822at2"/>
<dbReference type="RefSeq" id="WP_068369878.1">
    <property type="nucleotide sequence ID" value="NZ_CBCSEB010000015.1"/>
</dbReference>
<comment type="caution">
    <text evidence="1">The sequence shown here is derived from an EMBL/GenBank/DDBJ whole genome shotgun (WGS) entry which is preliminary data.</text>
</comment>
<evidence type="ECO:0000313" key="2">
    <source>
        <dbReference type="EMBL" id="RZS67414.1"/>
    </source>
</evidence>
<evidence type="ECO:0000313" key="4">
    <source>
        <dbReference type="Proteomes" id="UP000292039"/>
    </source>
</evidence>